<gene>
    <name evidence="2" type="ORF">K0M31_018939</name>
</gene>
<protein>
    <submittedName>
        <fullName evidence="2">Uncharacterized protein</fullName>
    </submittedName>
</protein>
<comment type="caution">
    <text evidence="2">The sequence shown here is derived from an EMBL/GenBank/DDBJ whole genome shotgun (WGS) entry which is preliminary data.</text>
</comment>
<organism evidence="2 3">
    <name type="scientific">Melipona bicolor</name>
    <dbReference type="NCBI Taxonomy" id="60889"/>
    <lineage>
        <taxon>Eukaryota</taxon>
        <taxon>Metazoa</taxon>
        <taxon>Ecdysozoa</taxon>
        <taxon>Arthropoda</taxon>
        <taxon>Hexapoda</taxon>
        <taxon>Insecta</taxon>
        <taxon>Pterygota</taxon>
        <taxon>Neoptera</taxon>
        <taxon>Endopterygota</taxon>
        <taxon>Hymenoptera</taxon>
        <taxon>Apocrita</taxon>
        <taxon>Aculeata</taxon>
        <taxon>Apoidea</taxon>
        <taxon>Anthophila</taxon>
        <taxon>Apidae</taxon>
        <taxon>Melipona</taxon>
    </lineage>
</organism>
<accession>A0AA40G496</accession>
<feature type="region of interest" description="Disordered" evidence="1">
    <location>
        <begin position="1"/>
        <end position="64"/>
    </location>
</feature>
<reference evidence="2" key="1">
    <citation type="submission" date="2021-10" db="EMBL/GenBank/DDBJ databases">
        <title>Melipona bicolor Genome sequencing and assembly.</title>
        <authorList>
            <person name="Araujo N.S."/>
            <person name="Arias M.C."/>
        </authorList>
    </citation>
    <scope>NUCLEOTIDE SEQUENCE</scope>
    <source>
        <strain evidence="2">USP_2M_L1-L4_2017</strain>
        <tissue evidence="2">Whole body</tissue>
    </source>
</reference>
<dbReference type="EMBL" id="JAHYIQ010000007">
    <property type="protein sequence ID" value="KAK1130831.1"/>
    <property type="molecule type" value="Genomic_DNA"/>
</dbReference>
<name>A0AA40G496_9HYME</name>
<evidence type="ECO:0000313" key="2">
    <source>
        <dbReference type="EMBL" id="KAK1130831.1"/>
    </source>
</evidence>
<dbReference type="AlphaFoldDB" id="A0AA40G496"/>
<sequence>MFPVLRESSNRGRHLSTSGLDDSEENTAGVDSFWQASADETGQEESPERTSLHFTRSSGREGVS</sequence>
<keyword evidence="3" id="KW-1185">Reference proteome</keyword>
<evidence type="ECO:0000313" key="3">
    <source>
        <dbReference type="Proteomes" id="UP001177670"/>
    </source>
</evidence>
<proteinExistence type="predicted"/>
<evidence type="ECO:0000256" key="1">
    <source>
        <dbReference type="SAM" id="MobiDB-lite"/>
    </source>
</evidence>
<dbReference type="Proteomes" id="UP001177670">
    <property type="component" value="Unassembled WGS sequence"/>
</dbReference>